<reference evidence="2 3" key="1">
    <citation type="submission" date="2019-11" db="EMBL/GenBank/DDBJ databases">
        <authorList>
            <person name="Jiang L.-Q."/>
        </authorList>
    </citation>
    <scope>NUCLEOTIDE SEQUENCE [LARGE SCALE GENOMIC DNA]</scope>
    <source>
        <strain evidence="2 3">YIM 132087</strain>
    </source>
</reference>
<dbReference type="Pfam" id="PF08379">
    <property type="entry name" value="Bact_transglu_N"/>
    <property type="match status" value="1"/>
</dbReference>
<evidence type="ECO:0000313" key="3">
    <source>
        <dbReference type="Proteomes" id="UP000460221"/>
    </source>
</evidence>
<dbReference type="Gene3D" id="3.10.620.30">
    <property type="match status" value="1"/>
</dbReference>
<feature type="domain" description="Transglutaminase-like" evidence="1">
    <location>
        <begin position="170"/>
        <end position="237"/>
    </location>
</feature>
<dbReference type="AlphaFoldDB" id="A0A7K1FIF7"/>
<dbReference type="Pfam" id="PF01841">
    <property type="entry name" value="Transglut_core"/>
    <property type="match status" value="1"/>
</dbReference>
<dbReference type="PANTHER" id="PTHR33490:SF6">
    <property type="entry name" value="SLL1049 PROTEIN"/>
    <property type="match status" value="1"/>
</dbReference>
<organism evidence="2 3">
    <name type="scientific">Nakamurella alba</name>
    <dbReference type="NCBI Taxonomy" id="2665158"/>
    <lineage>
        <taxon>Bacteria</taxon>
        <taxon>Bacillati</taxon>
        <taxon>Actinomycetota</taxon>
        <taxon>Actinomycetes</taxon>
        <taxon>Nakamurellales</taxon>
        <taxon>Nakamurellaceae</taxon>
        <taxon>Nakamurella</taxon>
    </lineage>
</organism>
<dbReference type="SUPFAM" id="SSF54001">
    <property type="entry name" value="Cysteine proteinases"/>
    <property type="match status" value="1"/>
</dbReference>
<dbReference type="EMBL" id="WLYK01000001">
    <property type="protein sequence ID" value="MTD12674.1"/>
    <property type="molecule type" value="Genomic_DNA"/>
</dbReference>
<dbReference type="Proteomes" id="UP000460221">
    <property type="component" value="Unassembled WGS sequence"/>
</dbReference>
<gene>
    <name evidence="2" type="ORF">GIS00_01775</name>
</gene>
<evidence type="ECO:0000313" key="2">
    <source>
        <dbReference type="EMBL" id="MTD12674.1"/>
    </source>
</evidence>
<dbReference type="InterPro" id="IPR013589">
    <property type="entry name" value="Bac_transglu_N"/>
</dbReference>
<keyword evidence="3" id="KW-1185">Reference proteome</keyword>
<evidence type="ECO:0000259" key="1">
    <source>
        <dbReference type="SMART" id="SM00460"/>
    </source>
</evidence>
<dbReference type="SMART" id="SM00460">
    <property type="entry name" value="TGc"/>
    <property type="match status" value="1"/>
</dbReference>
<comment type="caution">
    <text evidence="2">The sequence shown here is derived from an EMBL/GenBank/DDBJ whole genome shotgun (WGS) entry which is preliminary data.</text>
</comment>
<name>A0A7K1FIF7_9ACTN</name>
<dbReference type="InterPro" id="IPR038765">
    <property type="entry name" value="Papain-like_cys_pep_sf"/>
</dbReference>
<dbReference type="PANTHER" id="PTHR33490">
    <property type="entry name" value="BLR5614 PROTEIN-RELATED"/>
    <property type="match status" value="1"/>
</dbReference>
<dbReference type="InterPro" id="IPR002931">
    <property type="entry name" value="Transglutaminase-like"/>
</dbReference>
<accession>A0A7K1FIF7</accession>
<sequence>MWRLMIVHRTELTYPDTVTTSYNEVRMQPLEEPGQSVLSSRMEIDPFEGVTAYADYYGTRVAAFDLHRPHRHLTITSTSTVETFTPPEDPARQPLSWEELSASDANDRFEEFLTPTALTELSDELAGRAEKIREEAATPADAARAACDLVRRVVRYEQGATGVHTSAVEAWEEKRGVCQDFSHLVCALIRATGIPARYVSGYLHPAPESEIGRAVVGQSHAWVEWWDGAWNAFDPTNGAPPGLAHVVVGRGRDYTDVPPVKGVYAGPDATGNTVTVRVTRLR</sequence>
<proteinExistence type="predicted"/>
<protein>
    <submittedName>
        <fullName evidence="2">Transglutaminase family protein</fullName>
    </submittedName>
</protein>